<sequence>MKLFEVFTLYEDKAELIVKNQGPNLLAAAKNYGSNIRTAEEIMNVLKSADPTSNQKYLQWITNRFIAGEFRLEDVYRIKSELTKFDRNKRSLEKKDINQYKTLGSLYDVLDSIGNDTTEPVSNKQAKKHEYKAQRDELISSGQADVLYKGPEGMLVNPKTEDAAKFFGKGTRWCTAADNDNMFDYYNGMGPLYTWLGSDGVKSQFHLETDQWMDERDEPLDDEGMKRLISIPVIKKMYDDGIIKSENNITSGDFDRSYDDRLTDAGYDNWRDKEQKISDHIRKYGMSENLIDKLVSKNPLLPLFVLPTWNKYPATSAMDNYFLKLSKGKQPKDFGEGQGPGFYEGDVLNRLCEYMESTNSWNNTIDEASFNLVRRLLDVDPNSYVLGKFMGESPEDAKIKQYLLSNLPYAAKTIDAGDWPDLLVAVGKQVHNAKTPEEKKQSMELAREVLTHTGSSVAHWFIKLMKETEAGREFEASLNKYK</sequence>
<dbReference type="EMBL" id="MK797984">
    <property type="protein sequence ID" value="QCG76086.1"/>
    <property type="molecule type" value="Genomic_DNA"/>
</dbReference>
<keyword evidence="2" id="KW-1185">Reference proteome</keyword>
<reference evidence="2" key="1">
    <citation type="journal article" date="2020" name="bioRxiv">
        <title>Integrative omics analysis of Pseudomonas aeruginosa virus PA5oct highlights the molecular complexity of jumbo phages.</title>
        <authorList>
            <person name="Lood C."/>
            <person name="Danis-Wlodarczyk K."/>
            <person name="Blasdel B.G."/>
            <person name="Jang H.B."/>
            <person name="Vandenheuvel D."/>
            <person name="Briers Y."/>
            <person name="Noben J.-P."/>
            <person name="van Noort V."/>
            <person name="Drulis-Kawa Z."/>
            <person name="Lavigne R."/>
        </authorList>
    </citation>
    <scope>NUCLEOTIDE SEQUENCE [LARGE SCALE GENOMIC DNA]</scope>
</reference>
<organism evidence="1 2">
    <name type="scientific">Pseudomonas phage vB_PaeM_PA5oct</name>
    <dbReference type="NCBI Taxonomy" id="2163605"/>
    <lineage>
        <taxon>Viruses</taxon>
        <taxon>Duplodnaviria</taxon>
        <taxon>Heunggongvirae</taxon>
        <taxon>Uroviricota</taxon>
        <taxon>Caudoviricetes</taxon>
        <taxon>Arenbergviridae</taxon>
        <taxon>Wroclawvirus</taxon>
        <taxon>Wroclawvirus PA5oct</taxon>
    </lineage>
</organism>
<proteinExistence type="predicted"/>
<name>A0A4Y5JTQ7_9CAUD</name>
<protein>
    <submittedName>
        <fullName evidence="1">Structural protein</fullName>
    </submittedName>
</protein>
<dbReference type="Proteomes" id="UP000316733">
    <property type="component" value="Segment"/>
</dbReference>
<accession>A0A4Y5JTQ7</accession>
<gene>
    <name evidence="1" type="ORF">EST35_0205</name>
</gene>
<evidence type="ECO:0000313" key="1">
    <source>
        <dbReference type="EMBL" id="QCG76086.1"/>
    </source>
</evidence>
<evidence type="ECO:0000313" key="2">
    <source>
        <dbReference type="Proteomes" id="UP000316733"/>
    </source>
</evidence>